<dbReference type="NCBIfam" id="TIGR01905">
    <property type="entry name" value="paired_CXXCH_1"/>
    <property type="match status" value="1"/>
</dbReference>
<dbReference type="InterPro" id="IPR036280">
    <property type="entry name" value="Multihaem_cyt_sf"/>
</dbReference>
<dbReference type="Gene3D" id="1.10.1130.10">
    <property type="entry name" value="Flavocytochrome C3, Chain A"/>
    <property type="match status" value="1"/>
</dbReference>
<reference evidence="3 4" key="1">
    <citation type="submission" date="2020-03" db="EMBL/GenBank/DDBJ databases">
        <title>Complete genome sequences of two sulfur-disproportionating bacterial strains T55J and Mzg5.</title>
        <authorList>
            <person name="Umezawa K."/>
            <person name="Kojima H."/>
            <person name="Kato Y."/>
            <person name="Fukui M."/>
        </authorList>
    </citation>
    <scope>NUCLEOTIDE SEQUENCE [LARGE SCALE GENOMIC DNA]</scope>
    <source>
        <strain evidence="3 4">T55J</strain>
    </source>
</reference>
<dbReference type="Pfam" id="PF09699">
    <property type="entry name" value="Paired_CXXCH_1"/>
    <property type="match status" value="1"/>
</dbReference>
<dbReference type="RefSeq" id="WP_203473740.1">
    <property type="nucleotide sequence ID" value="NZ_AP022873.1"/>
</dbReference>
<keyword evidence="4" id="KW-1185">Reference proteome</keyword>
<feature type="domain" description="Doubled CXXCH motif" evidence="1">
    <location>
        <begin position="199"/>
        <end position="231"/>
    </location>
</feature>
<name>A0A7G1H024_9BACT</name>
<dbReference type="Pfam" id="PF14522">
    <property type="entry name" value="Cytochrome_C7"/>
    <property type="match status" value="1"/>
</dbReference>
<evidence type="ECO:0000259" key="2">
    <source>
        <dbReference type="Pfam" id="PF14522"/>
    </source>
</evidence>
<dbReference type="Proteomes" id="UP000516360">
    <property type="component" value="Chromosome"/>
</dbReference>
<organism evidence="3 4">
    <name type="scientific">Dissulfurispira thermophila</name>
    <dbReference type="NCBI Taxonomy" id="2715679"/>
    <lineage>
        <taxon>Bacteria</taxon>
        <taxon>Pseudomonadati</taxon>
        <taxon>Nitrospirota</taxon>
        <taxon>Thermodesulfovibrionia</taxon>
        <taxon>Thermodesulfovibrionales</taxon>
        <taxon>Dissulfurispiraceae</taxon>
        <taxon>Dissulfurispira</taxon>
    </lineage>
</organism>
<accession>A0A7G1H024</accession>
<proteinExistence type="predicted"/>
<evidence type="ECO:0000259" key="1">
    <source>
        <dbReference type="Pfam" id="PF09699"/>
    </source>
</evidence>
<dbReference type="SUPFAM" id="SSF48695">
    <property type="entry name" value="Multiheme cytochromes"/>
    <property type="match status" value="1"/>
</dbReference>
<evidence type="ECO:0000313" key="3">
    <source>
        <dbReference type="EMBL" id="BCB96024.1"/>
    </source>
</evidence>
<protein>
    <submittedName>
        <fullName evidence="3">Cytochrome c</fullName>
    </submittedName>
</protein>
<dbReference type="InterPro" id="IPR029467">
    <property type="entry name" value="Cyt_c7-like"/>
</dbReference>
<evidence type="ECO:0000313" key="4">
    <source>
        <dbReference type="Proteomes" id="UP000516360"/>
    </source>
</evidence>
<feature type="domain" description="Cytochrome c7-like" evidence="2">
    <location>
        <begin position="33"/>
        <end position="141"/>
    </location>
</feature>
<dbReference type="EMBL" id="AP022873">
    <property type="protein sequence ID" value="BCB96024.1"/>
    <property type="molecule type" value="Genomic_DNA"/>
</dbReference>
<sequence>MVVKGKTITLLSIFLMLLIIAVAAYGATVVGSKHDLSTTTTPEPCAFCHTPHFANATNTAAPLWNRNITNINAFTMYTSPTMNTSVPSHPNPISISCLTCHDDAGASSAVNASDTHDLRNAPGPGGIPDTSSYPNCNKCHTWGGGGGGTSAYFPIGPNLSDDHPISMTYPTTAQDPAFNIPPDLQNGWSDVKLFGGKVECASCHDPHDSTRGSFLRKSNSGSALCLTCHKK</sequence>
<dbReference type="AlphaFoldDB" id="A0A7G1H024"/>
<dbReference type="InterPro" id="IPR010177">
    <property type="entry name" value="Paired_CXXCH_1"/>
</dbReference>
<dbReference type="KEGG" id="dtp:JZK55_09460"/>
<gene>
    <name evidence="3" type="primary">omcE_2</name>
    <name evidence="3" type="ORF">JZK55_09460</name>
</gene>